<dbReference type="Gene3D" id="1.25.40.20">
    <property type="entry name" value="Ankyrin repeat-containing domain"/>
    <property type="match status" value="2"/>
</dbReference>
<reference evidence="1" key="1">
    <citation type="submission" date="2022-01" db="EMBL/GenBank/DDBJ databases">
        <authorList>
            <person name="King R."/>
        </authorList>
    </citation>
    <scope>NUCLEOTIDE SEQUENCE</scope>
</reference>
<name>A0A9P0MSL0_NEZVI</name>
<dbReference type="Proteomes" id="UP001152798">
    <property type="component" value="Chromosome 6"/>
</dbReference>
<dbReference type="PANTHER" id="PTHR15897:SF2">
    <property type="entry name" value="ANKYRIN REPEAT AND MYND DOMAIN-CONTAINING PROTEIN 1"/>
    <property type="match status" value="1"/>
</dbReference>
<dbReference type="SUPFAM" id="SSF82185">
    <property type="entry name" value="Histone H3 K4-specific methyltransferase SET7/9 N-terminal domain"/>
    <property type="match status" value="1"/>
</dbReference>
<keyword evidence="2" id="KW-1185">Reference proteome</keyword>
<sequence>MALPQNEIVFRGHVGKFEQKEGDGEETFKGRQALEYYIGNFKRDAYNGHANYFANSIKRGLWAYSGNFCSNSIEGYGAMSYGDATYFAGLFKDDKPFGPGVLTYANGKQDVGIWHGSQLYRLCTTVGYIEKLTNSSRDRLQVTKFKKLIAINEPPRDIATAILRSFGSSDDEIDPSILYSRFCKDPRSYLYDHNYFANELDDLKEVEESLKEEKFGVNQADTNTLATKFVNTKIVELKNNNSEEIQDFEDYNGKHHPTKSKFHQDIYILSWNNTPKVINVMKHSFKYRKQEETSDYDIGNILCGRRKLFRLRGPKETASIKVLEASGCNDALTILKLLNRHMLNIDLMDNKGNSMFLRAAANDANEVMQLLHLLGADIDAVNDEGFSPLTHTLSRYIALKYDVQNWSHGFLPRRLKNEDTEDYEEHWLEECMLSNYSVNQGSILSVMQQTTSKGKKNKKIGRGTFRVSRASRRYTSVYSLPTSEYIFELSPEPRIPQMKRESMVQEDQSEKKKKLEIIKNTAFYLLDIGSDIHVSVTPMPLMILAIFSGNLEIVEKLLKCGADANEVHNMNNGQMTALHIIAQARPLPMYPAMVNLFLRYGADSNVRTSVNYNMPEWEYLLEFVKLSHSVVPGLTPLQILAIRSDATYVTNKEYLEQICCLLSWFSNHNELFLGLSPLGLAISKGNNNIVSTMLNCSKIDVNATFDTFWGNPLFTYLRCHALKDDPIILDILRTLILKGVNPLEISYTNRGRGNALNFLLQLRDRKMTKWTKWTIYGLPQTSSNDYNLKNHEQILMELAKLYLRKYIRGLLIRLHLKFLNSMDAERDNYLRQMHYLNRRRQSSVTVESGLSAGVEKSDYGYAEICERTKEWMNSVEECKDIMEKAIDNMGDSCSPVQAIRLLSLLPNLIITPKKSEMKNLKITKFLEGKLLPDFRNCKIEDQFSLESQDDVENEEKEEENLKWIRHFVKVYNNGVYVYPEMEKKNSKYIVCYKCLKQSAIAQACPICRLVYFCSMRCNLADSRKPDPYHRCSLVFWNLKQGQFFALKKTPGSTEKLINKKPIEKKEKSDKKLKSVSEHSVISVVPSMDYNKEWPRRKKKQALSDDDFNWEKKKLRKSRDHKKFKSKRDKVKFRAAKRKGRGKSRMMKLSGPFSPQFRFGHASVSDEGSEFDFFGLMERDRIFDKISAKNNVEMAAKLLEKQSYLLEQKRLETERLKETQDSVDTNCLGEIAPPEEYWEKDDEHGEGKKQHTSQNRFMAFLKMLEHRYEGFDLEKYLPYIVFVDGVMYYKFYGTKTKYKENYSYN</sequence>
<gene>
    <name evidence="1" type="ORF">NEZAVI_LOCUS13828</name>
</gene>
<dbReference type="EMBL" id="OV725082">
    <property type="protein sequence ID" value="CAH1405668.1"/>
    <property type="molecule type" value="Genomic_DNA"/>
</dbReference>
<evidence type="ECO:0008006" key="3">
    <source>
        <dbReference type="Google" id="ProtNLM"/>
    </source>
</evidence>
<dbReference type="SUPFAM" id="SSF48403">
    <property type="entry name" value="Ankyrin repeat"/>
    <property type="match status" value="1"/>
</dbReference>
<dbReference type="OrthoDB" id="444338at2759"/>
<organism evidence="1 2">
    <name type="scientific">Nezara viridula</name>
    <name type="common">Southern green stink bug</name>
    <name type="synonym">Cimex viridulus</name>
    <dbReference type="NCBI Taxonomy" id="85310"/>
    <lineage>
        <taxon>Eukaryota</taxon>
        <taxon>Metazoa</taxon>
        <taxon>Ecdysozoa</taxon>
        <taxon>Arthropoda</taxon>
        <taxon>Hexapoda</taxon>
        <taxon>Insecta</taxon>
        <taxon>Pterygota</taxon>
        <taxon>Neoptera</taxon>
        <taxon>Paraneoptera</taxon>
        <taxon>Hemiptera</taxon>
        <taxon>Heteroptera</taxon>
        <taxon>Panheteroptera</taxon>
        <taxon>Pentatomomorpha</taxon>
        <taxon>Pentatomoidea</taxon>
        <taxon>Pentatomidae</taxon>
        <taxon>Pentatominae</taxon>
        <taxon>Nezara</taxon>
    </lineage>
</organism>
<evidence type="ECO:0000313" key="1">
    <source>
        <dbReference type="EMBL" id="CAH1405668.1"/>
    </source>
</evidence>
<dbReference type="SMART" id="SM00248">
    <property type="entry name" value="ANK"/>
    <property type="match status" value="4"/>
</dbReference>
<proteinExistence type="predicted"/>
<dbReference type="InterPro" id="IPR036770">
    <property type="entry name" value="Ankyrin_rpt-contain_sf"/>
</dbReference>
<dbReference type="InterPro" id="IPR053064">
    <property type="entry name" value="Ankyrin-MYND_domain-protein"/>
</dbReference>
<accession>A0A9P0MSL0</accession>
<dbReference type="PANTHER" id="PTHR15897">
    <property type="entry name" value="ANKYRIN REPEAT AND MYND DOMAIN PROTEIN 1"/>
    <property type="match status" value="1"/>
</dbReference>
<protein>
    <recommendedName>
        <fullName evidence="3">Ankyrin repeat and MYND domain-containing protein 1</fullName>
    </recommendedName>
</protein>
<evidence type="ECO:0000313" key="2">
    <source>
        <dbReference type="Proteomes" id="UP001152798"/>
    </source>
</evidence>
<dbReference type="InterPro" id="IPR002110">
    <property type="entry name" value="Ankyrin_rpt"/>
</dbReference>
<dbReference type="Pfam" id="PF00023">
    <property type="entry name" value="Ank"/>
    <property type="match status" value="1"/>
</dbReference>